<dbReference type="SFLD" id="SFLDG01070">
    <property type="entry name" value="PLP-dependent"/>
    <property type="match status" value="1"/>
</dbReference>
<feature type="binding site" evidence="9">
    <location>
        <position position="103"/>
    </location>
    <ligand>
        <name>[4Fe-4S] cluster</name>
        <dbReference type="ChEBI" id="CHEBI:49883"/>
        <note>4Fe-4S-S-AdoMet</note>
    </ligand>
</feature>
<evidence type="ECO:0000256" key="3">
    <source>
        <dbReference type="ARBA" id="ARBA00022691"/>
    </source>
</evidence>
<accession>A0A3E2BNE5</accession>
<evidence type="ECO:0000256" key="7">
    <source>
        <dbReference type="ARBA" id="ARBA00023014"/>
    </source>
</evidence>
<dbReference type="InterPro" id="IPR007197">
    <property type="entry name" value="rSAM"/>
</dbReference>
<reference evidence="12 13" key="1">
    <citation type="submission" date="2018-08" db="EMBL/GenBank/DDBJ databases">
        <title>Genome analysis of the thermophilic bacterium of the candidate phylum Aminicenantes from deep subsurface aquifer revealed its physiology and ecological role.</title>
        <authorList>
            <person name="Kadnikov V.V."/>
            <person name="Mardanov A.V."/>
            <person name="Beletsky A.V."/>
            <person name="Karnachuk O.V."/>
            <person name="Ravin N.V."/>
        </authorList>
    </citation>
    <scope>NUCLEOTIDE SEQUENCE [LARGE SCALE GENOMIC DNA]</scope>
    <source>
        <strain evidence="12">BY38</strain>
    </source>
</reference>
<dbReference type="PANTHER" id="PTHR30538">
    <property type="entry name" value="LYSINE 2,3-AMINOMUTASE-RELATED"/>
    <property type="match status" value="1"/>
</dbReference>
<proteinExistence type="predicted"/>
<keyword evidence="4 9" id="KW-0479">Metal-binding</keyword>
<dbReference type="SFLD" id="SFLDS00029">
    <property type="entry name" value="Radical_SAM"/>
    <property type="match status" value="1"/>
</dbReference>
<evidence type="ECO:0000256" key="9">
    <source>
        <dbReference type="PIRSR" id="PIRSR004911-1"/>
    </source>
</evidence>
<gene>
    <name evidence="12" type="ORF">OP8BY_1887</name>
</gene>
<keyword evidence="6" id="KW-0408">Iron</keyword>
<dbReference type="Pfam" id="PF04055">
    <property type="entry name" value="Radical_SAM"/>
    <property type="match status" value="1"/>
</dbReference>
<dbReference type="PANTHER" id="PTHR30538:SF1">
    <property type="entry name" value="L-LYSINE 2,3-AMINOMUTASE"/>
    <property type="match status" value="1"/>
</dbReference>
<dbReference type="InterPro" id="IPR013785">
    <property type="entry name" value="Aldolase_TIM"/>
</dbReference>
<keyword evidence="5 10" id="KW-0663">Pyridoxal phosphate</keyword>
<dbReference type="GO" id="GO:0046872">
    <property type="term" value="F:metal ion binding"/>
    <property type="evidence" value="ECO:0007669"/>
    <property type="project" value="UniProtKB-KW"/>
</dbReference>
<dbReference type="InterPro" id="IPR058240">
    <property type="entry name" value="rSAM_sf"/>
</dbReference>
<evidence type="ECO:0000313" key="13">
    <source>
        <dbReference type="Proteomes" id="UP000257323"/>
    </source>
</evidence>
<name>A0A3E2BNE5_9BACT</name>
<evidence type="ECO:0000256" key="1">
    <source>
        <dbReference type="ARBA" id="ARBA00001933"/>
    </source>
</evidence>
<evidence type="ECO:0000256" key="2">
    <source>
        <dbReference type="ARBA" id="ARBA00022485"/>
    </source>
</evidence>
<protein>
    <submittedName>
        <fullName evidence="12">Lysine 2,3-aminomutase</fullName>
    </submittedName>
</protein>
<evidence type="ECO:0000256" key="6">
    <source>
        <dbReference type="ARBA" id="ARBA00023004"/>
    </source>
</evidence>
<keyword evidence="7 9" id="KW-0411">Iron-sulfur</keyword>
<dbReference type="SUPFAM" id="SSF102114">
    <property type="entry name" value="Radical SAM enzymes"/>
    <property type="match status" value="1"/>
</dbReference>
<dbReference type="PIRSF" id="PIRSF004911">
    <property type="entry name" value="DUF160"/>
    <property type="match status" value="1"/>
</dbReference>
<sequence>MEDWQRILRDSLRTPEDIAEHFGLDLEEVRKIGRAFKIQITPYYASLIKKKGDPIYKQVVPDLAELAENSGQEDPLEEDLDSPVPSIVHRYPDRVLFLVSHSCASYCRFCTRKRKVGDPSKIHPRYIEDGINYIKDHPEVRDVIISGGDPLILSDDKLEAILSQVRAIPHVEIVRLGSRVPCFLPQRITEKLVNMLKKYHPLYLNVHFNHPDEITPESARALNLLADAGIPLGNQTVLLKGINDEVPVMRRLMQKLLTVRVRPYYIYQADYVKGTDHFRTTVEKGLEIYQGLRGWTSGLAVPQYVIDAPGGGGKIPLIPEYVQSISDEKVVLRNYAGEVYVYPQVKSPKKRRPRVQPPCYAAPSQQL</sequence>
<keyword evidence="8" id="KW-0413">Isomerase</keyword>
<dbReference type="InterPro" id="IPR003739">
    <property type="entry name" value="Lys_aminomutase/Glu_NH3_mut"/>
</dbReference>
<feature type="domain" description="Radical SAM core" evidence="11">
    <location>
        <begin position="89"/>
        <end position="309"/>
    </location>
</feature>
<dbReference type="CDD" id="cd01335">
    <property type="entry name" value="Radical_SAM"/>
    <property type="match status" value="1"/>
</dbReference>
<evidence type="ECO:0000256" key="5">
    <source>
        <dbReference type="ARBA" id="ARBA00022898"/>
    </source>
</evidence>
<dbReference type="PROSITE" id="PS51918">
    <property type="entry name" value="RADICAL_SAM"/>
    <property type="match status" value="1"/>
</dbReference>
<feature type="binding site" evidence="9">
    <location>
        <position position="110"/>
    </location>
    <ligand>
        <name>[4Fe-4S] cluster</name>
        <dbReference type="ChEBI" id="CHEBI:49883"/>
        <note>4Fe-4S-S-AdoMet</note>
    </ligand>
</feature>
<comment type="cofactor">
    <cofactor evidence="1 10">
        <name>pyridoxal 5'-phosphate</name>
        <dbReference type="ChEBI" id="CHEBI:597326"/>
    </cofactor>
</comment>
<keyword evidence="3" id="KW-0949">S-adenosyl-L-methionine</keyword>
<dbReference type="Proteomes" id="UP000257323">
    <property type="component" value="Unassembled WGS sequence"/>
</dbReference>
<feature type="binding site" evidence="9">
    <location>
        <position position="107"/>
    </location>
    <ligand>
        <name>[4Fe-4S] cluster</name>
        <dbReference type="ChEBI" id="CHEBI:49883"/>
        <note>4Fe-4S-S-AdoMet</note>
    </ligand>
</feature>
<evidence type="ECO:0000256" key="8">
    <source>
        <dbReference type="ARBA" id="ARBA00023235"/>
    </source>
</evidence>
<evidence type="ECO:0000259" key="11">
    <source>
        <dbReference type="PROSITE" id="PS51918"/>
    </source>
</evidence>
<dbReference type="InterPro" id="IPR025895">
    <property type="entry name" value="LAM_C_dom"/>
</dbReference>
<dbReference type="GO" id="GO:0016853">
    <property type="term" value="F:isomerase activity"/>
    <property type="evidence" value="ECO:0007669"/>
    <property type="project" value="UniProtKB-KW"/>
</dbReference>
<evidence type="ECO:0000313" key="12">
    <source>
        <dbReference type="EMBL" id="RFT16283.1"/>
    </source>
</evidence>
<evidence type="ECO:0000256" key="10">
    <source>
        <dbReference type="PIRSR" id="PIRSR603739-50"/>
    </source>
</evidence>
<dbReference type="Pfam" id="PF12544">
    <property type="entry name" value="LAM_C"/>
    <property type="match status" value="1"/>
</dbReference>
<dbReference type="GO" id="GO:0051539">
    <property type="term" value="F:4 iron, 4 sulfur cluster binding"/>
    <property type="evidence" value="ECO:0007669"/>
    <property type="project" value="UniProtKB-KW"/>
</dbReference>
<dbReference type="EMBL" id="QUAH01000004">
    <property type="protein sequence ID" value="RFT16283.1"/>
    <property type="molecule type" value="Genomic_DNA"/>
</dbReference>
<dbReference type="Gene3D" id="6.20.120.40">
    <property type="match status" value="1"/>
</dbReference>
<dbReference type="AlphaFoldDB" id="A0A3E2BNE5"/>
<evidence type="ECO:0000256" key="4">
    <source>
        <dbReference type="ARBA" id="ARBA00022723"/>
    </source>
</evidence>
<keyword evidence="2 9" id="KW-0004">4Fe-4S</keyword>
<comment type="caution">
    <text evidence="12">The sequence shown here is derived from an EMBL/GenBank/DDBJ whole genome shotgun (WGS) entry which is preliminary data.</text>
</comment>
<dbReference type="Gene3D" id="3.20.20.70">
    <property type="entry name" value="Aldolase class I"/>
    <property type="match status" value="1"/>
</dbReference>
<organism evidence="12 13">
    <name type="scientific">Candidatus Saccharicenans subterraneus</name>
    <dbReference type="NCBI Taxonomy" id="2508984"/>
    <lineage>
        <taxon>Bacteria</taxon>
        <taxon>Candidatus Aminicenantota</taxon>
        <taxon>Candidatus Aminicenantia</taxon>
        <taxon>Candidatus Aminicenantales</taxon>
        <taxon>Candidatus Saccharicenantaceae</taxon>
        <taxon>Candidatus Saccharicenans</taxon>
    </lineage>
</organism>
<dbReference type="NCBIfam" id="TIGR00238">
    <property type="entry name" value="KamA family radical SAM protein"/>
    <property type="match status" value="1"/>
</dbReference>
<feature type="modified residue" description="N6-(pyridoxal phosphate)lysine" evidence="10">
    <location>
        <position position="314"/>
    </location>
</feature>